<organism evidence="2 3">
    <name type="scientific">Collinsella ihumii</name>
    <dbReference type="NCBI Taxonomy" id="1720204"/>
    <lineage>
        <taxon>Bacteria</taxon>
        <taxon>Bacillati</taxon>
        <taxon>Actinomycetota</taxon>
        <taxon>Coriobacteriia</taxon>
        <taxon>Coriobacteriales</taxon>
        <taxon>Coriobacteriaceae</taxon>
        <taxon>Collinsella</taxon>
    </lineage>
</organism>
<name>A0A921ISI2_9ACTN</name>
<accession>A0A921ISI2</accession>
<reference evidence="2" key="1">
    <citation type="journal article" date="2021" name="PeerJ">
        <title>Extensive microbial diversity within the chicken gut microbiome revealed by metagenomics and culture.</title>
        <authorList>
            <person name="Gilroy R."/>
            <person name="Ravi A."/>
            <person name="Getino M."/>
            <person name="Pursley I."/>
            <person name="Horton D.L."/>
            <person name="Alikhan N.F."/>
            <person name="Baker D."/>
            <person name="Gharbi K."/>
            <person name="Hall N."/>
            <person name="Watson M."/>
            <person name="Adriaenssens E.M."/>
            <person name="Foster-Nyarko E."/>
            <person name="Jarju S."/>
            <person name="Secka A."/>
            <person name="Antonio M."/>
            <person name="Oren A."/>
            <person name="Chaudhuri R.R."/>
            <person name="La Ragione R."/>
            <person name="Hildebrand F."/>
            <person name="Pallen M.J."/>
        </authorList>
    </citation>
    <scope>NUCLEOTIDE SEQUENCE</scope>
    <source>
        <strain evidence="2">ChiGjej2B2-7701</strain>
    </source>
</reference>
<reference evidence="2" key="2">
    <citation type="submission" date="2021-09" db="EMBL/GenBank/DDBJ databases">
        <authorList>
            <person name="Gilroy R."/>
        </authorList>
    </citation>
    <scope>NUCLEOTIDE SEQUENCE</scope>
    <source>
        <strain evidence="2">ChiGjej2B2-7701</strain>
    </source>
</reference>
<gene>
    <name evidence="2" type="ORF">K8U80_11270</name>
</gene>
<keyword evidence="1" id="KW-0732">Signal</keyword>
<comment type="caution">
    <text evidence="2">The sequence shown here is derived from an EMBL/GenBank/DDBJ whole genome shotgun (WGS) entry which is preliminary data.</text>
</comment>
<feature type="chain" id="PRO_5039123593" description="Tat pathway signal protein" evidence="1">
    <location>
        <begin position="27"/>
        <end position="403"/>
    </location>
</feature>
<evidence type="ECO:0000313" key="2">
    <source>
        <dbReference type="EMBL" id="HJG31954.1"/>
    </source>
</evidence>
<dbReference type="EMBL" id="DYVF01000069">
    <property type="protein sequence ID" value="HJG31954.1"/>
    <property type="molecule type" value="Genomic_DNA"/>
</dbReference>
<protein>
    <recommendedName>
        <fullName evidence="4">Tat pathway signal protein</fullName>
    </recommendedName>
</protein>
<dbReference type="InterPro" id="IPR006311">
    <property type="entry name" value="TAT_signal"/>
</dbReference>
<dbReference type="PROSITE" id="PS51257">
    <property type="entry name" value="PROKAR_LIPOPROTEIN"/>
    <property type="match status" value="1"/>
</dbReference>
<evidence type="ECO:0000256" key="1">
    <source>
        <dbReference type="SAM" id="SignalP"/>
    </source>
</evidence>
<dbReference type="PROSITE" id="PS51318">
    <property type="entry name" value="TAT"/>
    <property type="match status" value="1"/>
</dbReference>
<dbReference type="AlphaFoldDB" id="A0A921ISI2"/>
<dbReference type="Proteomes" id="UP000746751">
    <property type="component" value="Unassembled WGS sequence"/>
</dbReference>
<proteinExistence type="predicted"/>
<sequence length="403" mass="43283">MKLFGKNGITRRRFLIGGAAATAATAAAVSMGGCSGNDNTDESGEPQIVDDESQVIDALDEYKDVSGEFNNIATWQLPLGTLLFHSDGVWSAAMMAPESAASPNTVGVLSLTSGNLVTLVSSATRGRRYNFHDVRCGSGVFAWLEIDYSSLTWVLLAAGFADGQLTGDPEQLDQGDSDWEPSMFTAVGSTVYWQKMPSTSGSKTTEASHCYRWSVGDSDSEEIWESPGRFATHPRVCDNVLTISPRVRADEGTYYGMTAVDLSDSHFRQIDQLVLPAGVRPFEAVYMGSSFAFAIEASYSGSGILGNMGTFIGREGGPYVYVAREPAACPAGKGTRYLIKTRASHCMIDTDAQTYAVLACPDRSLDYGDYPASEGTCDLFVTYATTKDTQGIPESVVARVFQL</sequence>
<evidence type="ECO:0000313" key="3">
    <source>
        <dbReference type="Proteomes" id="UP000746751"/>
    </source>
</evidence>
<evidence type="ECO:0008006" key="4">
    <source>
        <dbReference type="Google" id="ProtNLM"/>
    </source>
</evidence>
<feature type="signal peptide" evidence="1">
    <location>
        <begin position="1"/>
        <end position="26"/>
    </location>
</feature>